<feature type="binding site" evidence="7">
    <location>
        <position position="103"/>
    </location>
    <ligand>
        <name>S-adenosyl-L-methionine</name>
        <dbReference type="ChEBI" id="CHEBI:59789"/>
    </ligand>
</feature>
<gene>
    <name evidence="7 8" type="primary">rsmH</name>
    <name evidence="8" type="ORF">L248_0150</name>
</gene>
<comment type="similarity">
    <text evidence="1 7">Belongs to the methyltransferase superfamily. RsmH family.</text>
</comment>
<sequence>MAFVHHTVLRKEAVAGLAIQPGGTYVDATFGRGGHTALILQELAGSGQVIAFDSDEAAITAGHDRFADQLAANQLVLVHDNFRHLSRVLHQVTTAPIRGVLYDLGVSSPQFDDPRRGFSYRFDSPLDMRMDQSQPLSAQTIINEWDQRELTRIIHRYGEERFAGAIAKRIVARRASAPITTTGELVEIIKEAIPAAARRTGGNPAKRTFQAIRIAVNDELGALEDSLEEAVAVLGPGGRLSVITFQSLEDRVVKHVMQKHATSDLPADLPILGTPADVDLKLVTRKPIRPTETELEENHRAHSARLRIAEKVMREN</sequence>
<dbReference type="GO" id="GO:0070475">
    <property type="term" value="P:rRNA base methylation"/>
    <property type="evidence" value="ECO:0007669"/>
    <property type="project" value="UniProtKB-UniRule"/>
</dbReference>
<feature type="binding site" evidence="7">
    <location>
        <position position="53"/>
    </location>
    <ligand>
        <name>S-adenosyl-L-methionine</name>
        <dbReference type="ChEBI" id="CHEBI:59789"/>
    </ligand>
</feature>
<dbReference type="STRING" id="1231336.L248_0150"/>
<dbReference type="PANTHER" id="PTHR11265:SF0">
    <property type="entry name" value="12S RRNA N4-METHYLCYTIDINE METHYLTRANSFERASE"/>
    <property type="match status" value="1"/>
</dbReference>
<dbReference type="AlphaFoldDB" id="U4TNL4"/>
<dbReference type="NCBIfam" id="TIGR00006">
    <property type="entry name" value="16S rRNA (cytosine(1402)-N(4))-methyltransferase RsmH"/>
    <property type="match status" value="1"/>
</dbReference>
<dbReference type="FunFam" id="1.10.150.170:FF:000001">
    <property type="entry name" value="Ribosomal RNA small subunit methyltransferase H"/>
    <property type="match status" value="1"/>
</dbReference>
<dbReference type="HAMAP" id="MF_01007">
    <property type="entry name" value="16SrRNA_methyltr_H"/>
    <property type="match status" value="1"/>
</dbReference>
<accession>U4TNL4</accession>
<dbReference type="SUPFAM" id="SSF81799">
    <property type="entry name" value="Putative methyltransferase TM0872, insert domain"/>
    <property type="match status" value="1"/>
</dbReference>
<evidence type="ECO:0000256" key="2">
    <source>
        <dbReference type="ARBA" id="ARBA00022490"/>
    </source>
</evidence>
<dbReference type="eggNOG" id="COG0275">
    <property type="taxonomic scope" value="Bacteria"/>
</dbReference>
<evidence type="ECO:0000256" key="4">
    <source>
        <dbReference type="ARBA" id="ARBA00022603"/>
    </source>
</evidence>
<dbReference type="Pfam" id="PF01795">
    <property type="entry name" value="Methyltransf_5"/>
    <property type="match status" value="1"/>
</dbReference>
<comment type="function">
    <text evidence="7">Specifically methylates the N4 position of cytidine in position 1402 (C1402) of 16S rRNA.</text>
</comment>
<keyword evidence="5 7" id="KW-0808">Transferase</keyword>
<evidence type="ECO:0000313" key="9">
    <source>
        <dbReference type="Proteomes" id="UP000030647"/>
    </source>
</evidence>
<protein>
    <recommendedName>
        <fullName evidence="7">Ribosomal RNA small subunit methyltransferase H</fullName>
        <ecNumber evidence="7">2.1.1.199</ecNumber>
    </recommendedName>
    <alternativeName>
        <fullName evidence="7">16S rRNA m(4)C1402 methyltransferase</fullName>
    </alternativeName>
    <alternativeName>
        <fullName evidence="7">rRNA (cytosine-N(4)-)-methyltransferase RsmH</fullName>
    </alternativeName>
</protein>
<evidence type="ECO:0000256" key="5">
    <source>
        <dbReference type="ARBA" id="ARBA00022679"/>
    </source>
</evidence>
<keyword evidence="9" id="KW-1185">Reference proteome</keyword>
<keyword evidence="6 7" id="KW-0949">S-adenosyl-L-methionine</keyword>
<dbReference type="InterPro" id="IPR029063">
    <property type="entry name" value="SAM-dependent_MTases_sf"/>
</dbReference>
<dbReference type="InterPro" id="IPR002903">
    <property type="entry name" value="RsmH"/>
</dbReference>
<dbReference type="Gene3D" id="3.40.50.150">
    <property type="entry name" value="Vaccinia Virus protein VP39"/>
    <property type="match status" value="1"/>
</dbReference>
<name>U4TNL4_9LACO</name>
<dbReference type="Gene3D" id="1.10.150.170">
    <property type="entry name" value="Putative methyltransferase TM0872, insert domain"/>
    <property type="match status" value="1"/>
</dbReference>
<evidence type="ECO:0000256" key="3">
    <source>
        <dbReference type="ARBA" id="ARBA00022552"/>
    </source>
</evidence>
<dbReference type="SUPFAM" id="SSF53335">
    <property type="entry name" value="S-adenosyl-L-methionine-dependent methyltransferases"/>
    <property type="match status" value="1"/>
</dbReference>
<feature type="binding site" evidence="7">
    <location>
        <position position="110"/>
    </location>
    <ligand>
        <name>S-adenosyl-L-methionine</name>
        <dbReference type="ChEBI" id="CHEBI:59789"/>
    </ligand>
</feature>
<comment type="subcellular location">
    <subcellularLocation>
        <location evidence="7">Cytoplasm</location>
    </subcellularLocation>
</comment>
<dbReference type="GO" id="GO:0005737">
    <property type="term" value="C:cytoplasm"/>
    <property type="evidence" value="ECO:0007669"/>
    <property type="project" value="UniProtKB-SubCell"/>
</dbReference>
<evidence type="ECO:0000256" key="7">
    <source>
        <dbReference type="HAMAP-Rule" id="MF_01007"/>
    </source>
</evidence>
<feature type="binding site" evidence="7">
    <location>
        <begin position="33"/>
        <end position="35"/>
    </location>
    <ligand>
        <name>S-adenosyl-L-methionine</name>
        <dbReference type="ChEBI" id="CHEBI:59789"/>
    </ligand>
</feature>
<dbReference type="Proteomes" id="UP000030647">
    <property type="component" value="Unassembled WGS sequence"/>
</dbReference>
<feature type="binding site" evidence="7">
    <location>
        <position position="82"/>
    </location>
    <ligand>
        <name>S-adenosyl-L-methionine</name>
        <dbReference type="ChEBI" id="CHEBI:59789"/>
    </ligand>
</feature>
<evidence type="ECO:0000256" key="1">
    <source>
        <dbReference type="ARBA" id="ARBA00010396"/>
    </source>
</evidence>
<keyword evidence="3 7" id="KW-0698">rRNA processing</keyword>
<evidence type="ECO:0000313" key="8">
    <source>
        <dbReference type="EMBL" id="ERL66471.1"/>
    </source>
</evidence>
<proteinExistence type="inferred from homology"/>
<organism evidence="8 9">
    <name type="scientific">Schleiferilactobacillus shenzhenensis LY-73</name>
    <dbReference type="NCBI Taxonomy" id="1231336"/>
    <lineage>
        <taxon>Bacteria</taxon>
        <taxon>Bacillati</taxon>
        <taxon>Bacillota</taxon>
        <taxon>Bacilli</taxon>
        <taxon>Lactobacillales</taxon>
        <taxon>Lactobacillaceae</taxon>
        <taxon>Schleiferilactobacillus</taxon>
    </lineage>
</organism>
<dbReference type="InterPro" id="IPR023397">
    <property type="entry name" value="SAM-dep_MeTrfase_MraW_recog"/>
</dbReference>
<evidence type="ECO:0000256" key="6">
    <source>
        <dbReference type="ARBA" id="ARBA00022691"/>
    </source>
</evidence>
<dbReference type="HOGENOM" id="CLU_038422_3_0_9"/>
<dbReference type="PANTHER" id="PTHR11265">
    <property type="entry name" value="S-ADENOSYL-METHYLTRANSFERASE MRAW"/>
    <property type="match status" value="1"/>
</dbReference>
<reference evidence="9" key="1">
    <citation type="journal article" date="2013" name="Genome Announc.">
        <title>Whole-Genome Sequencing of Lactobacillus shenzhenensis Strain LY-73T.</title>
        <authorList>
            <person name="Lin Z."/>
            <person name="Liu Z."/>
            <person name="Yang R."/>
            <person name="Zou Y."/>
            <person name="Wan D."/>
            <person name="Chen J."/>
            <person name="Guo M."/>
            <person name="Zhao J."/>
            <person name="Fang C."/>
            <person name="Yang R."/>
            <person name="Liu F."/>
        </authorList>
    </citation>
    <scope>NUCLEOTIDE SEQUENCE [LARGE SCALE GENOMIC DNA]</scope>
    <source>
        <strain evidence="9">LY-73</strain>
    </source>
</reference>
<keyword evidence="4 7" id="KW-0489">Methyltransferase</keyword>
<dbReference type="EC" id="2.1.1.199" evidence="7"/>
<dbReference type="PIRSF" id="PIRSF004486">
    <property type="entry name" value="MraW"/>
    <property type="match status" value="1"/>
</dbReference>
<dbReference type="GO" id="GO:0071424">
    <property type="term" value="F:rRNA (cytosine-N4-)-methyltransferase activity"/>
    <property type="evidence" value="ECO:0007669"/>
    <property type="project" value="UniProtKB-UniRule"/>
</dbReference>
<dbReference type="EMBL" id="KI271582">
    <property type="protein sequence ID" value="ERL66471.1"/>
    <property type="molecule type" value="Genomic_DNA"/>
</dbReference>
<comment type="catalytic activity">
    <reaction evidence="7">
        <text>cytidine(1402) in 16S rRNA + S-adenosyl-L-methionine = N(4)-methylcytidine(1402) in 16S rRNA + S-adenosyl-L-homocysteine + H(+)</text>
        <dbReference type="Rhea" id="RHEA:42928"/>
        <dbReference type="Rhea" id="RHEA-COMP:10286"/>
        <dbReference type="Rhea" id="RHEA-COMP:10287"/>
        <dbReference type="ChEBI" id="CHEBI:15378"/>
        <dbReference type="ChEBI" id="CHEBI:57856"/>
        <dbReference type="ChEBI" id="CHEBI:59789"/>
        <dbReference type="ChEBI" id="CHEBI:74506"/>
        <dbReference type="ChEBI" id="CHEBI:82748"/>
        <dbReference type="EC" id="2.1.1.199"/>
    </reaction>
</comment>
<keyword evidence="2 7" id="KW-0963">Cytoplasm</keyword>